<dbReference type="EMBL" id="LAZR01009370">
    <property type="protein sequence ID" value="KKM73026.1"/>
    <property type="molecule type" value="Genomic_DNA"/>
</dbReference>
<sequence>MDSIKFELDTSPLLAAIKEAKTLSASLETFAEAFERTFGEGEIGLELACFKQDLAMGATVALSLEPSQRFLDFLAAARAGDFERGVVVENGHD</sequence>
<evidence type="ECO:0000313" key="1">
    <source>
        <dbReference type="EMBL" id="KKM73026.1"/>
    </source>
</evidence>
<gene>
    <name evidence="1" type="ORF">LCGC14_1414600</name>
</gene>
<protein>
    <submittedName>
        <fullName evidence="1">Uncharacterized protein</fullName>
    </submittedName>
</protein>
<accession>A0A0F9KEB7</accession>
<organism evidence="1">
    <name type="scientific">marine sediment metagenome</name>
    <dbReference type="NCBI Taxonomy" id="412755"/>
    <lineage>
        <taxon>unclassified sequences</taxon>
        <taxon>metagenomes</taxon>
        <taxon>ecological metagenomes</taxon>
    </lineage>
</organism>
<name>A0A0F9KEB7_9ZZZZ</name>
<proteinExistence type="predicted"/>
<reference evidence="1" key="1">
    <citation type="journal article" date="2015" name="Nature">
        <title>Complex archaea that bridge the gap between prokaryotes and eukaryotes.</title>
        <authorList>
            <person name="Spang A."/>
            <person name="Saw J.H."/>
            <person name="Jorgensen S.L."/>
            <person name="Zaremba-Niedzwiedzka K."/>
            <person name="Martijn J."/>
            <person name="Lind A.E."/>
            <person name="van Eijk R."/>
            <person name="Schleper C."/>
            <person name="Guy L."/>
            <person name="Ettema T.J."/>
        </authorList>
    </citation>
    <scope>NUCLEOTIDE SEQUENCE</scope>
</reference>
<dbReference type="AlphaFoldDB" id="A0A0F9KEB7"/>
<comment type="caution">
    <text evidence="1">The sequence shown here is derived from an EMBL/GenBank/DDBJ whole genome shotgun (WGS) entry which is preliminary data.</text>
</comment>